<organism evidence="1 2">
    <name type="scientific">Tagetes erecta</name>
    <name type="common">African marigold</name>
    <dbReference type="NCBI Taxonomy" id="13708"/>
    <lineage>
        <taxon>Eukaryota</taxon>
        <taxon>Viridiplantae</taxon>
        <taxon>Streptophyta</taxon>
        <taxon>Embryophyta</taxon>
        <taxon>Tracheophyta</taxon>
        <taxon>Spermatophyta</taxon>
        <taxon>Magnoliopsida</taxon>
        <taxon>eudicotyledons</taxon>
        <taxon>Gunneridae</taxon>
        <taxon>Pentapetalae</taxon>
        <taxon>asterids</taxon>
        <taxon>campanulids</taxon>
        <taxon>Asterales</taxon>
        <taxon>Asteraceae</taxon>
        <taxon>Asteroideae</taxon>
        <taxon>Heliantheae alliance</taxon>
        <taxon>Tageteae</taxon>
        <taxon>Tagetes</taxon>
    </lineage>
</organism>
<dbReference type="Proteomes" id="UP001229421">
    <property type="component" value="Unassembled WGS sequence"/>
</dbReference>
<comment type="caution">
    <text evidence="1">The sequence shown here is derived from an EMBL/GenBank/DDBJ whole genome shotgun (WGS) entry which is preliminary data.</text>
</comment>
<evidence type="ECO:0000313" key="1">
    <source>
        <dbReference type="EMBL" id="KAK1426967.1"/>
    </source>
</evidence>
<sequence length="131" mass="14613">MSLNSADCKAESFATKVYGGDQRDDILLGGSYFIEQIQILRDAWEDCQKVIILHLHLHSPSITATTTWNLQPSRQSPSPPKALLPAIEKLPASIDVQKLMTMNVAIDEFIHVKDHGAELQNKSRPRVLDPP</sequence>
<evidence type="ECO:0000313" key="2">
    <source>
        <dbReference type="Proteomes" id="UP001229421"/>
    </source>
</evidence>
<gene>
    <name evidence="1" type="ORF">QVD17_15649</name>
</gene>
<keyword evidence="2" id="KW-1185">Reference proteome</keyword>
<protein>
    <submittedName>
        <fullName evidence="1">Uncharacterized protein</fullName>
    </submittedName>
</protein>
<accession>A0AAD8KQ25</accession>
<dbReference type="EMBL" id="JAUHHV010000004">
    <property type="protein sequence ID" value="KAK1426967.1"/>
    <property type="molecule type" value="Genomic_DNA"/>
</dbReference>
<dbReference type="AlphaFoldDB" id="A0AAD8KQ25"/>
<reference evidence="1" key="1">
    <citation type="journal article" date="2023" name="bioRxiv">
        <title>Improved chromosome-level genome assembly for marigold (Tagetes erecta).</title>
        <authorList>
            <person name="Jiang F."/>
            <person name="Yuan L."/>
            <person name="Wang S."/>
            <person name="Wang H."/>
            <person name="Xu D."/>
            <person name="Wang A."/>
            <person name="Fan W."/>
        </authorList>
    </citation>
    <scope>NUCLEOTIDE SEQUENCE</scope>
    <source>
        <strain evidence="1">WSJ</strain>
        <tissue evidence="1">Leaf</tissue>
    </source>
</reference>
<proteinExistence type="predicted"/>
<name>A0AAD8KQ25_TARER</name>